<feature type="non-terminal residue" evidence="1">
    <location>
        <position position="1"/>
    </location>
</feature>
<proteinExistence type="predicted"/>
<sequence length="47" mass="5231">LITAEFLNVLAPDAGRRLCQHLNSRAIFKAAFCFERRAGQELLEAVA</sequence>
<comment type="caution">
    <text evidence="1">The sequence shown here is derived from an EMBL/GenBank/DDBJ whole genome shotgun (WGS) entry which is preliminary data.</text>
</comment>
<reference evidence="1" key="1">
    <citation type="journal article" date="2014" name="Front. Microbiol.">
        <title>High frequency of phylogenetically diverse reductive dehalogenase-homologous genes in deep subseafloor sedimentary metagenomes.</title>
        <authorList>
            <person name="Kawai M."/>
            <person name="Futagami T."/>
            <person name="Toyoda A."/>
            <person name="Takaki Y."/>
            <person name="Nishi S."/>
            <person name="Hori S."/>
            <person name="Arai W."/>
            <person name="Tsubouchi T."/>
            <person name="Morono Y."/>
            <person name="Uchiyama I."/>
            <person name="Ito T."/>
            <person name="Fujiyama A."/>
            <person name="Inagaki F."/>
            <person name="Takami H."/>
        </authorList>
    </citation>
    <scope>NUCLEOTIDE SEQUENCE</scope>
    <source>
        <strain evidence="1">Expedition CK06-06</strain>
    </source>
</reference>
<protein>
    <submittedName>
        <fullName evidence="1">Uncharacterized protein</fullName>
    </submittedName>
</protein>
<dbReference type="AlphaFoldDB" id="X0VZF5"/>
<name>X0VZF5_9ZZZZ</name>
<gene>
    <name evidence="1" type="ORF">S01H1_34712</name>
</gene>
<accession>X0VZF5</accession>
<evidence type="ECO:0000313" key="1">
    <source>
        <dbReference type="EMBL" id="GAG05866.1"/>
    </source>
</evidence>
<dbReference type="EMBL" id="BARS01021637">
    <property type="protein sequence ID" value="GAG05866.1"/>
    <property type="molecule type" value="Genomic_DNA"/>
</dbReference>
<organism evidence="1">
    <name type="scientific">marine sediment metagenome</name>
    <dbReference type="NCBI Taxonomy" id="412755"/>
    <lineage>
        <taxon>unclassified sequences</taxon>
        <taxon>metagenomes</taxon>
        <taxon>ecological metagenomes</taxon>
    </lineage>
</organism>